<evidence type="ECO:0000256" key="10">
    <source>
        <dbReference type="ARBA" id="ARBA00042705"/>
    </source>
</evidence>
<evidence type="ECO:0000256" key="11">
    <source>
        <dbReference type="ARBA" id="ARBA00068548"/>
    </source>
</evidence>
<dbReference type="SUPFAM" id="SSF47157">
    <property type="entry name" value="Mitochondrial import receptor subunit Tom20"/>
    <property type="match status" value="1"/>
</dbReference>
<dbReference type="Gene3D" id="1.20.960.10">
    <property type="entry name" value="Mitochondrial outer membrane translocase complex, subunit Tom20 domain"/>
    <property type="match status" value="1"/>
</dbReference>
<name>A0A8K0JTN4_9TREE</name>
<gene>
    <name evidence="15" type="ORF">FFLO_01944</name>
</gene>
<reference evidence="15" key="1">
    <citation type="submission" date="2020-04" db="EMBL/GenBank/DDBJ databases">
        <title>Analysis of mating type loci in Filobasidium floriforme.</title>
        <authorList>
            <person name="Nowrousian M."/>
        </authorList>
    </citation>
    <scope>NUCLEOTIDE SEQUENCE</scope>
    <source>
        <strain evidence="15">CBS 6242</strain>
    </source>
</reference>
<dbReference type="InterPro" id="IPR023392">
    <property type="entry name" value="Tom20_dom_sf"/>
</dbReference>
<protein>
    <recommendedName>
        <fullName evidence="11">Mitochondrial import receptor subunit TOM20</fullName>
    </recommendedName>
    <alternativeName>
        <fullName evidence="10">Mitochondrial 20 kDa outer membrane protein</fullName>
    </alternativeName>
    <alternativeName>
        <fullName evidence="12">Mitochondrial import receptor subunit tom20</fullName>
    </alternativeName>
    <alternativeName>
        <fullName evidence="13">Translocase of outer membrane 20 kDa subunit</fullName>
    </alternativeName>
</protein>
<evidence type="ECO:0000256" key="4">
    <source>
        <dbReference type="ARBA" id="ARBA00022692"/>
    </source>
</evidence>
<keyword evidence="16" id="KW-1185">Reference proteome</keyword>
<dbReference type="Pfam" id="PF02064">
    <property type="entry name" value="MAS20"/>
    <property type="match status" value="1"/>
</dbReference>
<dbReference type="PRINTS" id="PR00351">
    <property type="entry name" value="OM20RECEPTOR"/>
</dbReference>
<evidence type="ECO:0000256" key="14">
    <source>
        <dbReference type="SAM" id="MobiDB-lite"/>
    </source>
</evidence>
<keyword evidence="5" id="KW-1000">Mitochondrion outer membrane</keyword>
<evidence type="ECO:0000256" key="7">
    <source>
        <dbReference type="ARBA" id="ARBA00022989"/>
    </source>
</evidence>
<keyword evidence="4" id="KW-0812">Transmembrane</keyword>
<dbReference type="PANTHER" id="PTHR12430">
    <property type="entry name" value="MITOCHONDRIAL IMPORT RECEPTOR SUBUNIT TOM20"/>
    <property type="match status" value="1"/>
</dbReference>
<dbReference type="GO" id="GO:0016031">
    <property type="term" value="P:tRNA import into mitochondrion"/>
    <property type="evidence" value="ECO:0007669"/>
    <property type="project" value="TreeGrafter"/>
</dbReference>
<organism evidence="15 16">
    <name type="scientific">Filobasidium floriforme</name>
    <dbReference type="NCBI Taxonomy" id="5210"/>
    <lineage>
        <taxon>Eukaryota</taxon>
        <taxon>Fungi</taxon>
        <taxon>Dikarya</taxon>
        <taxon>Basidiomycota</taxon>
        <taxon>Agaricomycotina</taxon>
        <taxon>Tremellomycetes</taxon>
        <taxon>Filobasidiales</taxon>
        <taxon>Filobasidiaceae</taxon>
        <taxon>Filobasidium</taxon>
    </lineage>
</organism>
<evidence type="ECO:0000256" key="1">
    <source>
        <dbReference type="ARBA" id="ARBA00004572"/>
    </source>
</evidence>
<comment type="subcellular location">
    <subcellularLocation>
        <location evidence="1">Mitochondrion outer membrane</location>
        <topology evidence="1">Single-pass membrane protein</topology>
    </subcellularLocation>
</comment>
<evidence type="ECO:0000256" key="8">
    <source>
        <dbReference type="ARBA" id="ARBA00023128"/>
    </source>
</evidence>
<evidence type="ECO:0000256" key="13">
    <source>
        <dbReference type="ARBA" id="ARBA00080405"/>
    </source>
</evidence>
<dbReference type="EMBL" id="JABELV010000029">
    <property type="protein sequence ID" value="KAG7562571.1"/>
    <property type="molecule type" value="Genomic_DNA"/>
</dbReference>
<sequence>MPTTQQIVVGSLAVLATSAVGYAAYFDYRRRNDPEFRKKLKREHKKVHNVATREARENKAKTTQLLKAQLVSISKESLPNNPAEREQYFMEQVAMGEGLAQAGPMNEVPAALCFYRALRVYPSPVELIMIYQKTVPAPIFALLMELTSLDVSAGQAGGASAPTGSLANIDDDDDEEPATVEASTAPTTTGGSGSEDGSPSASGEWEDVEERS</sequence>
<comment type="caution">
    <text evidence="15">The sequence shown here is derived from an EMBL/GenBank/DDBJ whole genome shotgun (WGS) entry which is preliminary data.</text>
</comment>
<feature type="compositionally biased region" description="Low complexity" evidence="14">
    <location>
        <begin position="182"/>
        <end position="203"/>
    </location>
</feature>
<keyword evidence="3" id="KW-0813">Transport</keyword>
<dbReference type="AlphaFoldDB" id="A0A8K0JTN4"/>
<dbReference type="FunFam" id="1.20.960.10:FF:000002">
    <property type="entry name" value="Mitochondrial import receptor subunit TOM20"/>
    <property type="match status" value="1"/>
</dbReference>
<comment type="similarity">
    <text evidence="2">Belongs to the Tom20 family.</text>
</comment>
<dbReference type="GO" id="GO:0030150">
    <property type="term" value="P:protein import into mitochondrial matrix"/>
    <property type="evidence" value="ECO:0007669"/>
    <property type="project" value="TreeGrafter"/>
</dbReference>
<dbReference type="InterPro" id="IPR002056">
    <property type="entry name" value="MAS20"/>
</dbReference>
<evidence type="ECO:0000313" key="15">
    <source>
        <dbReference type="EMBL" id="KAG7562571.1"/>
    </source>
</evidence>
<evidence type="ECO:0000256" key="5">
    <source>
        <dbReference type="ARBA" id="ARBA00022787"/>
    </source>
</evidence>
<evidence type="ECO:0000256" key="3">
    <source>
        <dbReference type="ARBA" id="ARBA00022448"/>
    </source>
</evidence>
<keyword evidence="6" id="KW-0653">Protein transport</keyword>
<dbReference type="GO" id="GO:0006605">
    <property type="term" value="P:protein targeting"/>
    <property type="evidence" value="ECO:0007669"/>
    <property type="project" value="InterPro"/>
</dbReference>
<keyword evidence="8" id="KW-0496">Mitochondrion</keyword>
<dbReference type="Proteomes" id="UP000812966">
    <property type="component" value="Unassembled WGS sequence"/>
</dbReference>
<feature type="region of interest" description="Disordered" evidence="14">
    <location>
        <begin position="154"/>
        <end position="212"/>
    </location>
</feature>
<evidence type="ECO:0000256" key="9">
    <source>
        <dbReference type="ARBA" id="ARBA00023136"/>
    </source>
</evidence>
<dbReference type="GO" id="GO:0006886">
    <property type="term" value="P:intracellular protein transport"/>
    <property type="evidence" value="ECO:0007669"/>
    <property type="project" value="InterPro"/>
</dbReference>
<keyword evidence="7" id="KW-1133">Transmembrane helix</keyword>
<feature type="compositionally biased region" description="Acidic residues" evidence="14">
    <location>
        <begin position="169"/>
        <end position="178"/>
    </location>
</feature>
<evidence type="ECO:0000313" key="16">
    <source>
        <dbReference type="Proteomes" id="UP000812966"/>
    </source>
</evidence>
<dbReference type="PANTHER" id="PTHR12430:SF0">
    <property type="entry name" value="TRANSLOCASE OF OUTER MITOCHONDRIAL MEMBRANE 20"/>
    <property type="match status" value="1"/>
</dbReference>
<dbReference type="GO" id="GO:0005742">
    <property type="term" value="C:mitochondrial outer membrane translocase complex"/>
    <property type="evidence" value="ECO:0007669"/>
    <property type="project" value="InterPro"/>
</dbReference>
<keyword evidence="9" id="KW-0472">Membrane</keyword>
<evidence type="ECO:0000256" key="12">
    <source>
        <dbReference type="ARBA" id="ARBA00073975"/>
    </source>
</evidence>
<accession>A0A8K0JTN4</accession>
<dbReference type="GO" id="GO:0008320">
    <property type="term" value="F:protein transmembrane transporter activity"/>
    <property type="evidence" value="ECO:0007669"/>
    <property type="project" value="TreeGrafter"/>
</dbReference>
<proteinExistence type="inferred from homology"/>
<dbReference type="OrthoDB" id="2154253at2759"/>
<evidence type="ECO:0000256" key="6">
    <source>
        <dbReference type="ARBA" id="ARBA00022927"/>
    </source>
</evidence>
<dbReference type="GO" id="GO:0030943">
    <property type="term" value="F:mitochondrion targeting sequence binding"/>
    <property type="evidence" value="ECO:0007669"/>
    <property type="project" value="TreeGrafter"/>
</dbReference>
<evidence type="ECO:0000256" key="2">
    <source>
        <dbReference type="ARBA" id="ARBA00005792"/>
    </source>
</evidence>